<organism evidence="1 2">
    <name type="scientific">Paramecium sonneborni</name>
    <dbReference type="NCBI Taxonomy" id="65129"/>
    <lineage>
        <taxon>Eukaryota</taxon>
        <taxon>Sar</taxon>
        <taxon>Alveolata</taxon>
        <taxon>Ciliophora</taxon>
        <taxon>Intramacronucleata</taxon>
        <taxon>Oligohymenophorea</taxon>
        <taxon>Peniculida</taxon>
        <taxon>Parameciidae</taxon>
        <taxon>Paramecium</taxon>
    </lineage>
</organism>
<evidence type="ECO:0000313" key="2">
    <source>
        <dbReference type="Proteomes" id="UP000692954"/>
    </source>
</evidence>
<gene>
    <name evidence="1" type="ORF">PSON_ATCC_30995.1.T0830057</name>
</gene>
<name>A0A8S1PPD6_9CILI</name>
<evidence type="ECO:0000313" key="1">
    <source>
        <dbReference type="EMBL" id="CAD8104862.1"/>
    </source>
</evidence>
<accession>A0A8S1PPD6</accession>
<sequence length="112" mass="13423">MKHFQSVEQDKSQQAQIQHVVYEQVKRLTKGNFVEKWKDGFIQLINNQIVCFLRGQDSIKSKCKTYIRIKQSNLNRFIEVGFGSGIKKQNKSYMINNDLQFRVEILFYWKQE</sequence>
<keyword evidence="2" id="KW-1185">Reference proteome</keyword>
<dbReference type="AlphaFoldDB" id="A0A8S1PPD6"/>
<comment type="caution">
    <text evidence="1">The sequence shown here is derived from an EMBL/GenBank/DDBJ whole genome shotgun (WGS) entry which is preliminary data.</text>
</comment>
<proteinExistence type="predicted"/>
<dbReference type="EMBL" id="CAJJDN010000083">
    <property type="protein sequence ID" value="CAD8104862.1"/>
    <property type="molecule type" value="Genomic_DNA"/>
</dbReference>
<reference evidence="1" key="1">
    <citation type="submission" date="2021-01" db="EMBL/GenBank/DDBJ databases">
        <authorList>
            <consortium name="Genoscope - CEA"/>
            <person name="William W."/>
        </authorList>
    </citation>
    <scope>NUCLEOTIDE SEQUENCE</scope>
</reference>
<protein>
    <submittedName>
        <fullName evidence="1">Uncharacterized protein</fullName>
    </submittedName>
</protein>
<dbReference type="Proteomes" id="UP000692954">
    <property type="component" value="Unassembled WGS sequence"/>
</dbReference>